<keyword evidence="1" id="KW-0812">Transmembrane</keyword>
<dbReference type="AlphaFoldDB" id="A0A0D8YCR7"/>
<reference evidence="2 3" key="1">
    <citation type="submission" date="2013-11" db="EMBL/GenBank/DDBJ databases">
        <title>Draft genome of the bovine lungworm Dictyocaulus viviparus.</title>
        <authorList>
            <person name="Mitreva M."/>
        </authorList>
    </citation>
    <scope>NUCLEOTIDE SEQUENCE [LARGE SCALE GENOMIC DNA]</scope>
    <source>
        <strain evidence="2 3">HannoverDv2000</strain>
    </source>
</reference>
<keyword evidence="1" id="KW-1133">Transmembrane helix</keyword>
<dbReference type="EMBL" id="KN716166">
    <property type="protein sequence ID" value="KJH52376.1"/>
    <property type="molecule type" value="Genomic_DNA"/>
</dbReference>
<accession>A0A0D8YCR7</accession>
<evidence type="ECO:0000256" key="1">
    <source>
        <dbReference type="SAM" id="Phobius"/>
    </source>
</evidence>
<keyword evidence="3" id="KW-1185">Reference proteome</keyword>
<gene>
    <name evidence="2" type="ORF">DICVIV_01468</name>
</gene>
<evidence type="ECO:0000313" key="2">
    <source>
        <dbReference type="EMBL" id="KJH52376.1"/>
    </source>
</evidence>
<reference evidence="3" key="2">
    <citation type="journal article" date="2016" name="Sci. Rep.">
        <title>Dictyocaulus viviparus genome, variome and transcriptome elucidate lungworm biology and support future intervention.</title>
        <authorList>
            <person name="McNulty S.N."/>
            <person name="Strube C."/>
            <person name="Rosa B.A."/>
            <person name="Martin J.C."/>
            <person name="Tyagi R."/>
            <person name="Choi Y.J."/>
            <person name="Wang Q."/>
            <person name="Hallsworth Pepin K."/>
            <person name="Zhang X."/>
            <person name="Ozersky P."/>
            <person name="Wilson R.K."/>
            <person name="Sternberg P.W."/>
            <person name="Gasser R.B."/>
            <person name="Mitreva M."/>
        </authorList>
    </citation>
    <scope>NUCLEOTIDE SEQUENCE [LARGE SCALE GENOMIC DNA]</scope>
    <source>
        <strain evidence="3">HannoverDv2000</strain>
    </source>
</reference>
<keyword evidence="1" id="KW-0472">Membrane</keyword>
<dbReference type="OrthoDB" id="5870469at2759"/>
<dbReference type="Proteomes" id="UP000053766">
    <property type="component" value="Unassembled WGS sequence"/>
</dbReference>
<sequence>MALVENRLSSQITVRDCFFKKHSTGKVSGDDRFVAILLITGSSVILLGCEPLVQLLMMWNIVKSNSIVLIAAHTMPGKFQKVVIVRPLTIRSRAHPFT</sequence>
<evidence type="ECO:0000313" key="3">
    <source>
        <dbReference type="Proteomes" id="UP000053766"/>
    </source>
</evidence>
<name>A0A0D8YCR7_DICVI</name>
<protein>
    <submittedName>
        <fullName evidence="2">Uncharacterized protein</fullName>
    </submittedName>
</protein>
<organism evidence="2 3">
    <name type="scientific">Dictyocaulus viviparus</name>
    <name type="common">Bovine lungworm</name>
    <dbReference type="NCBI Taxonomy" id="29172"/>
    <lineage>
        <taxon>Eukaryota</taxon>
        <taxon>Metazoa</taxon>
        <taxon>Ecdysozoa</taxon>
        <taxon>Nematoda</taxon>
        <taxon>Chromadorea</taxon>
        <taxon>Rhabditida</taxon>
        <taxon>Rhabditina</taxon>
        <taxon>Rhabditomorpha</taxon>
        <taxon>Strongyloidea</taxon>
        <taxon>Metastrongylidae</taxon>
        <taxon>Dictyocaulus</taxon>
    </lineage>
</organism>
<feature type="transmembrane region" description="Helical" evidence="1">
    <location>
        <begin position="33"/>
        <end position="53"/>
    </location>
</feature>
<proteinExistence type="predicted"/>